<evidence type="ECO:0000313" key="1">
    <source>
        <dbReference type="EMBL" id="CCF36119.1"/>
    </source>
</evidence>
<dbReference type="EMBL" id="CACQ02001845">
    <property type="protein sequence ID" value="CCF36119.1"/>
    <property type="molecule type" value="Genomic_DNA"/>
</dbReference>
<proteinExistence type="predicted"/>
<dbReference type="AlphaFoldDB" id="H1V7B7"/>
<protein>
    <submittedName>
        <fullName evidence="1">Uncharacterized protein</fullName>
    </submittedName>
</protein>
<dbReference type="HOGENOM" id="CLU_2605899_0_0_1"/>
<gene>
    <name evidence="1" type="ORF">CH063_07761</name>
</gene>
<reference evidence="2" key="1">
    <citation type="journal article" date="2012" name="Nat. Genet.">
        <title>Lifestyle transitions in plant pathogenic Colletotrichum fungi deciphered by genome and transcriptome analyses.</title>
        <authorList>
            <person name="O'Connell R.J."/>
            <person name="Thon M.R."/>
            <person name="Hacquard S."/>
            <person name="Amyotte S.G."/>
            <person name="Kleemann J."/>
            <person name="Torres M.F."/>
            <person name="Damm U."/>
            <person name="Buiate E.A."/>
            <person name="Epstein L."/>
            <person name="Alkan N."/>
            <person name="Altmueller J."/>
            <person name="Alvarado-Balderrama L."/>
            <person name="Bauser C.A."/>
            <person name="Becker C."/>
            <person name="Birren B.W."/>
            <person name="Chen Z."/>
            <person name="Choi J."/>
            <person name="Crouch J.A."/>
            <person name="Duvick J.P."/>
            <person name="Farman M.A."/>
            <person name="Gan P."/>
            <person name="Heiman D."/>
            <person name="Henrissat B."/>
            <person name="Howard R.J."/>
            <person name="Kabbage M."/>
            <person name="Koch C."/>
            <person name="Kracher B."/>
            <person name="Kubo Y."/>
            <person name="Law A.D."/>
            <person name="Lebrun M.-H."/>
            <person name="Lee Y.-H."/>
            <person name="Miyara I."/>
            <person name="Moore N."/>
            <person name="Neumann U."/>
            <person name="Nordstroem K."/>
            <person name="Panaccione D.G."/>
            <person name="Panstruga R."/>
            <person name="Place M."/>
            <person name="Proctor R.H."/>
            <person name="Prusky D."/>
            <person name="Rech G."/>
            <person name="Reinhardt R."/>
            <person name="Rollins J.A."/>
            <person name="Rounsley S."/>
            <person name="Schardl C.L."/>
            <person name="Schwartz D.C."/>
            <person name="Shenoy N."/>
            <person name="Shirasu K."/>
            <person name="Sikhakolli U.R."/>
            <person name="Stueber K."/>
            <person name="Sukno S.A."/>
            <person name="Sweigard J.A."/>
            <person name="Takano Y."/>
            <person name="Takahara H."/>
            <person name="Trail F."/>
            <person name="van der Does H.C."/>
            <person name="Voll L.M."/>
            <person name="Will I."/>
            <person name="Young S."/>
            <person name="Zeng Q."/>
            <person name="Zhang J."/>
            <person name="Zhou S."/>
            <person name="Dickman M.B."/>
            <person name="Schulze-Lefert P."/>
            <person name="Ver Loren van Themaat E."/>
            <person name="Ma L.-J."/>
            <person name="Vaillancourt L.J."/>
        </authorList>
    </citation>
    <scope>NUCLEOTIDE SEQUENCE [LARGE SCALE GENOMIC DNA]</scope>
    <source>
        <strain evidence="2">IMI 349063</strain>
    </source>
</reference>
<organism evidence="1 2">
    <name type="scientific">Colletotrichum higginsianum (strain IMI 349063)</name>
    <name type="common">Crucifer anthracnose fungus</name>
    <dbReference type="NCBI Taxonomy" id="759273"/>
    <lineage>
        <taxon>Eukaryota</taxon>
        <taxon>Fungi</taxon>
        <taxon>Dikarya</taxon>
        <taxon>Ascomycota</taxon>
        <taxon>Pezizomycotina</taxon>
        <taxon>Sordariomycetes</taxon>
        <taxon>Hypocreomycetidae</taxon>
        <taxon>Glomerellales</taxon>
        <taxon>Glomerellaceae</taxon>
        <taxon>Colletotrichum</taxon>
        <taxon>Colletotrichum destructivum species complex</taxon>
    </lineage>
</organism>
<dbReference type="Proteomes" id="UP000007174">
    <property type="component" value="Unassembled WGS sequence"/>
</dbReference>
<accession>H1V7B7</accession>
<sequence>MRRRRMKAILSIPKYEPGMVQCRMLPLCLARCPHRASDVGFVGSTQTALKQRGENRLDEVVLSRGVVSLSSRGQLCQQL</sequence>
<name>H1V7B7_COLHI</name>
<evidence type="ECO:0000313" key="2">
    <source>
        <dbReference type="Proteomes" id="UP000007174"/>
    </source>
</evidence>